<dbReference type="PANTHER" id="PTHR21357:SF4">
    <property type="entry name" value="FAM172 FAMILY PROTEIN HOMOLOG CG10038"/>
    <property type="match status" value="1"/>
</dbReference>
<gene>
    <name evidence="3" type="ORF">BT67DRAFT_398629</name>
</gene>
<evidence type="ECO:0000259" key="2">
    <source>
        <dbReference type="Pfam" id="PF22749"/>
    </source>
</evidence>
<evidence type="ECO:0000313" key="4">
    <source>
        <dbReference type="Proteomes" id="UP001304895"/>
    </source>
</evidence>
<dbReference type="EMBL" id="MU853403">
    <property type="protein sequence ID" value="KAK4136941.1"/>
    <property type="molecule type" value="Genomic_DNA"/>
</dbReference>
<protein>
    <recommendedName>
        <fullName evidence="2">Arb2 domain-containing protein</fullName>
    </recommendedName>
</protein>
<dbReference type="GO" id="GO:0031048">
    <property type="term" value="P:regulatory ncRNA-mediated heterochromatin formation"/>
    <property type="evidence" value="ECO:0007669"/>
    <property type="project" value="TreeGrafter"/>
</dbReference>
<evidence type="ECO:0000313" key="3">
    <source>
        <dbReference type="EMBL" id="KAK4136941.1"/>
    </source>
</evidence>
<reference evidence="3" key="1">
    <citation type="journal article" date="2023" name="Mol. Phylogenet. Evol.">
        <title>Genome-scale phylogeny and comparative genomics of the fungal order Sordariales.</title>
        <authorList>
            <person name="Hensen N."/>
            <person name="Bonometti L."/>
            <person name="Westerberg I."/>
            <person name="Brannstrom I.O."/>
            <person name="Guillou S."/>
            <person name="Cros-Aarteil S."/>
            <person name="Calhoun S."/>
            <person name="Haridas S."/>
            <person name="Kuo A."/>
            <person name="Mondo S."/>
            <person name="Pangilinan J."/>
            <person name="Riley R."/>
            <person name="LaButti K."/>
            <person name="Andreopoulos B."/>
            <person name="Lipzen A."/>
            <person name="Chen C."/>
            <person name="Yan M."/>
            <person name="Daum C."/>
            <person name="Ng V."/>
            <person name="Clum A."/>
            <person name="Steindorff A."/>
            <person name="Ohm R.A."/>
            <person name="Martin F."/>
            <person name="Silar P."/>
            <person name="Natvig D.O."/>
            <person name="Lalanne C."/>
            <person name="Gautier V."/>
            <person name="Ament-Velasquez S.L."/>
            <person name="Kruys A."/>
            <person name="Hutchinson M.I."/>
            <person name="Powell A.J."/>
            <person name="Barry K."/>
            <person name="Miller A.N."/>
            <person name="Grigoriev I.V."/>
            <person name="Debuchy R."/>
            <person name="Gladieux P."/>
            <person name="Hiltunen Thoren M."/>
            <person name="Johannesson H."/>
        </authorList>
    </citation>
    <scope>NUCLEOTIDE SEQUENCE</scope>
    <source>
        <strain evidence="3">CBS 123565</strain>
    </source>
</reference>
<accession>A0AAN6ZGP1</accession>
<dbReference type="Pfam" id="PF22749">
    <property type="entry name" value="Arb2"/>
    <property type="match status" value="1"/>
</dbReference>
<dbReference type="PANTHER" id="PTHR21357">
    <property type="entry name" value="FAM172 FAMILY PROTEIN HOMOLOG CG10038"/>
    <property type="match status" value="1"/>
</dbReference>
<comment type="caution">
    <text evidence="3">The sequence shown here is derived from an EMBL/GenBank/DDBJ whole genome shotgun (WGS) entry which is preliminary data.</text>
</comment>
<proteinExistence type="predicted"/>
<organism evidence="3 4">
    <name type="scientific">Trichocladium antarcticum</name>
    <dbReference type="NCBI Taxonomy" id="1450529"/>
    <lineage>
        <taxon>Eukaryota</taxon>
        <taxon>Fungi</taxon>
        <taxon>Dikarya</taxon>
        <taxon>Ascomycota</taxon>
        <taxon>Pezizomycotina</taxon>
        <taxon>Sordariomycetes</taxon>
        <taxon>Sordariomycetidae</taxon>
        <taxon>Sordariales</taxon>
        <taxon>Chaetomiaceae</taxon>
        <taxon>Trichocladium</taxon>
    </lineage>
</organism>
<dbReference type="InterPro" id="IPR048263">
    <property type="entry name" value="Arb2"/>
</dbReference>
<dbReference type="GO" id="GO:0035197">
    <property type="term" value="F:siRNA binding"/>
    <property type="evidence" value="ECO:0007669"/>
    <property type="project" value="TreeGrafter"/>
</dbReference>
<name>A0AAN6ZGP1_9PEZI</name>
<sequence>MFRRRWSGLPTDPMFADTLKELGYFINEDDEIRSLEDPDNYFKYFTYKNERWNERLRFSFNQAVSKTIHARLDTLGLVSLPLPLGTPTTSPHVPIRTSPSLASSSRVVVLFGDASQEFGVLSHRVIGGRGGITKGSVLSLVDALKTQRSSATDPTPPGLVLANPGELWWWPEGGCGLNPTARHRVPMSSAVHLGRYHDPESNEIEGNRSVKEHVRCVFESVAMGDLVRKGVKLDVIAVGDVADEVEEYLDDDEVWGEVSGMMGSLVVLGGFYNSANFKCEGFAKFMKERARAYIIHHEPLDTPLAGPSGNPGVIGFTSFGCPVYSAGEADVVEMLLVEAQPAILKWIQEVALEGEAYKNEVFEIFGEKPEDVDTPWGPRGSDTDAEQGEVKDMQGTAADGDVQGDGGDFNPRSVGGDAPEIKGERGEPKASIAKDSPNIKDVAELEMGVERLKVDN</sequence>
<feature type="domain" description="Arb2" evidence="2">
    <location>
        <begin position="15"/>
        <end position="300"/>
    </location>
</feature>
<reference evidence="3" key="2">
    <citation type="submission" date="2023-05" db="EMBL/GenBank/DDBJ databases">
        <authorList>
            <consortium name="Lawrence Berkeley National Laboratory"/>
            <person name="Steindorff A."/>
            <person name="Hensen N."/>
            <person name="Bonometti L."/>
            <person name="Westerberg I."/>
            <person name="Brannstrom I.O."/>
            <person name="Guillou S."/>
            <person name="Cros-Aarteil S."/>
            <person name="Calhoun S."/>
            <person name="Haridas S."/>
            <person name="Kuo A."/>
            <person name="Mondo S."/>
            <person name="Pangilinan J."/>
            <person name="Riley R."/>
            <person name="Labutti K."/>
            <person name="Andreopoulos B."/>
            <person name="Lipzen A."/>
            <person name="Chen C."/>
            <person name="Yanf M."/>
            <person name="Daum C."/>
            <person name="Ng V."/>
            <person name="Clum A."/>
            <person name="Ohm R."/>
            <person name="Martin F."/>
            <person name="Silar P."/>
            <person name="Natvig D."/>
            <person name="Lalanne C."/>
            <person name="Gautier V."/>
            <person name="Ament-Velasquez S.L."/>
            <person name="Kruys A."/>
            <person name="Hutchinson M.I."/>
            <person name="Powell A.J."/>
            <person name="Barry K."/>
            <person name="Miller A.N."/>
            <person name="Grigoriev I.V."/>
            <person name="Debuchy R."/>
            <person name="Gladieux P."/>
            <person name="Thoren M.H."/>
            <person name="Johannesson H."/>
        </authorList>
    </citation>
    <scope>NUCLEOTIDE SEQUENCE</scope>
    <source>
        <strain evidence="3">CBS 123565</strain>
    </source>
</reference>
<dbReference type="Proteomes" id="UP001304895">
    <property type="component" value="Unassembled WGS sequence"/>
</dbReference>
<feature type="region of interest" description="Disordered" evidence="1">
    <location>
        <begin position="368"/>
        <end position="438"/>
    </location>
</feature>
<dbReference type="GO" id="GO:0005634">
    <property type="term" value="C:nucleus"/>
    <property type="evidence" value="ECO:0007669"/>
    <property type="project" value="TreeGrafter"/>
</dbReference>
<evidence type="ECO:0000256" key="1">
    <source>
        <dbReference type="SAM" id="MobiDB-lite"/>
    </source>
</evidence>
<dbReference type="AlphaFoldDB" id="A0AAN6ZGP1"/>
<keyword evidence="4" id="KW-1185">Reference proteome</keyword>
<feature type="compositionally biased region" description="Basic and acidic residues" evidence="1">
    <location>
        <begin position="419"/>
        <end position="428"/>
    </location>
</feature>
<dbReference type="InterPro" id="IPR053858">
    <property type="entry name" value="Arb2_dom"/>
</dbReference>